<reference evidence="1 2" key="1">
    <citation type="submission" date="2016-11" db="EMBL/GenBank/DDBJ databases">
        <authorList>
            <person name="Jaros S."/>
            <person name="Januszkiewicz K."/>
            <person name="Wedrychowicz H."/>
        </authorList>
    </citation>
    <scope>NUCLEOTIDE SEQUENCE [LARGE SCALE GENOMIC DNA]</scope>
    <source>
        <strain evidence="1 2">DSM 14214</strain>
    </source>
</reference>
<dbReference type="RefSeq" id="WP_072849178.1">
    <property type="nucleotide sequence ID" value="NZ_FRAH01000008.1"/>
</dbReference>
<keyword evidence="2" id="KW-1185">Reference proteome</keyword>
<dbReference type="OrthoDB" id="362007at2"/>
<organism evidence="1 2">
    <name type="scientific">Anaerotignum lactatifermentans DSM 14214</name>
    <dbReference type="NCBI Taxonomy" id="1121323"/>
    <lineage>
        <taxon>Bacteria</taxon>
        <taxon>Bacillati</taxon>
        <taxon>Bacillota</taxon>
        <taxon>Clostridia</taxon>
        <taxon>Lachnospirales</taxon>
        <taxon>Anaerotignaceae</taxon>
        <taxon>Anaerotignum</taxon>
    </lineage>
</organism>
<gene>
    <name evidence="1" type="ORF">SAMN02745138_00686</name>
</gene>
<name>A0A1M6MV23_9FIRM</name>
<sequence length="138" mass="15703">MKTTLTQPLYSLPYSLHDGYLTKLEADEETLVCHFPYGIFSTDSPCEQTAMAKVILTGIDWDSSFLYVFDGPGETGAFSGEKWLLKDFLPHLERLEVIDETYGYWQAKWSGLLTKGEALVECMVEVCYSGEMVYEIEE</sequence>
<dbReference type="Proteomes" id="UP000183975">
    <property type="component" value="Unassembled WGS sequence"/>
</dbReference>
<evidence type="ECO:0000313" key="1">
    <source>
        <dbReference type="EMBL" id="SHJ87358.1"/>
    </source>
</evidence>
<protein>
    <submittedName>
        <fullName evidence="1">Uncharacterized protein</fullName>
    </submittedName>
</protein>
<proteinExistence type="predicted"/>
<evidence type="ECO:0000313" key="2">
    <source>
        <dbReference type="Proteomes" id="UP000183975"/>
    </source>
</evidence>
<dbReference type="AlphaFoldDB" id="A0A1M6MV23"/>
<accession>A0A1M6MV23</accession>
<dbReference type="EMBL" id="FRAH01000008">
    <property type="protein sequence ID" value="SHJ87358.1"/>
    <property type="molecule type" value="Genomic_DNA"/>
</dbReference>